<evidence type="ECO:0000259" key="1">
    <source>
        <dbReference type="Pfam" id="PF06439"/>
    </source>
</evidence>
<dbReference type="Gene3D" id="2.60.120.560">
    <property type="entry name" value="Exo-inulinase, domain 1"/>
    <property type="match status" value="1"/>
</dbReference>
<sequence length="198" mass="21412">MTRSYVFLVSLALIGLMSVQPSTEAFRQSDSQWTTLFDGSSLNGWNVLGEGIWELVDGAVQGDGGPGFLVTSESYGDFQLTFEYWIEADTSNSGVFIRCADPRNVGADSSYEVNIADRHDNPDNRTGSIVGVTGPAQTVSTAGKWNTYDITAKGSSLTVILNGITTADAQDNRHTSGPIALQHRTGLVKFRNVRIRSL</sequence>
<feature type="domain" description="3-keto-alpha-glucoside-1,2-lyase/3-keto-2-hydroxy-glucal hydratase" evidence="1">
    <location>
        <begin position="32"/>
        <end position="196"/>
    </location>
</feature>
<organism evidence="2">
    <name type="scientific">marine metagenome</name>
    <dbReference type="NCBI Taxonomy" id="408172"/>
    <lineage>
        <taxon>unclassified sequences</taxon>
        <taxon>metagenomes</taxon>
        <taxon>ecological metagenomes</taxon>
    </lineage>
</organism>
<dbReference type="InterPro" id="IPR010496">
    <property type="entry name" value="AL/BT2_dom"/>
</dbReference>
<protein>
    <recommendedName>
        <fullName evidence="1">3-keto-alpha-glucoside-1,2-lyase/3-keto-2-hydroxy-glucal hydratase domain-containing protein</fullName>
    </recommendedName>
</protein>
<dbReference type="Pfam" id="PF06439">
    <property type="entry name" value="3keto-disac_hyd"/>
    <property type="match status" value="1"/>
</dbReference>
<name>A0A382TAZ6_9ZZZZ</name>
<dbReference type="AlphaFoldDB" id="A0A382TAZ6"/>
<reference evidence="2" key="1">
    <citation type="submission" date="2018-05" db="EMBL/GenBank/DDBJ databases">
        <authorList>
            <person name="Lanie J.A."/>
            <person name="Ng W.-L."/>
            <person name="Kazmierczak K.M."/>
            <person name="Andrzejewski T.M."/>
            <person name="Davidsen T.M."/>
            <person name="Wayne K.J."/>
            <person name="Tettelin H."/>
            <person name="Glass J.I."/>
            <person name="Rusch D."/>
            <person name="Podicherti R."/>
            <person name="Tsui H.-C.T."/>
            <person name="Winkler M.E."/>
        </authorList>
    </citation>
    <scope>NUCLEOTIDE SEQUENCE</scope>
</reference>
<dbReference type="GO" id="GO:0016787">
    <property type="term" value="F:hydrolase activity"/>
    <property type="evidence" value="ECO:0007669"/>
    <property type="project" value="InterPro"/>
</dbReference>
<evidence type="ECO:0000313" key="2">
    <source>
        <dbReference type="EMBL" id="SVD18667.1"/>
    </source>
</evidence>
<accession>A0A382TAZ6</accession>
<dbReference type="EMBL" id="UINC01134866">
    <property type="protein sequence ID" value="SVD18667.1"/>
    <property type="molecule type" value="Genomic_DNA"/>
</dbReference>
<gene>
    <name evidence="2" type="ORF">METZ01_LOCUS371521</name>
</gene>
<proteinExistence type="predicted"/>